<feature type="region of interest" description="Disordered" evidence="1">
    <location>
        <begin position="1"/>
        <end position="22"/>
    </location>
</feature>
<accession>A0AAN8PCH4</accession>
<organism evidence="2 3">
    <name type="scientific">Polyplax serrata</name>
    <name type="common">Common mouse louse</name>
    <dbReference type="NCBI Taxonomy" id="468196"/>
    <lineage>
        <taxon>Eukaryota</taxon>
        <taxon>Metazoa</taxon>
        <taxon>Ecdysozoa</taxon>
        <taxon>Arthropoda</taxon>
        <taxon>Hexapoda</taxon>
        <taxon>Insecta</taxon>
        <taxon>Pterygota</taxon>
        <taxon>Neoptera</taxon>
        <taxon>Paraneoptera</taxon>
        <taxon>Psocodea</taxon>
        <taxon>Troctomorpha</taxon>
        <taxon>Phthiraptera</taxon>
        <taxon>Anoplura</taxon>
        <taxon>Polyplacidae</taxon>
        <taxon>Polyplax</taxon>
    </lineage>
</organism>
<evidence type="ECO:0000313" key="2">
    <source>
        <dbReference type="EMBL" id="KAK6623392.1"/>
    </source>
</evidence>
<evidence type="ECO:0000256" key="1">
    <source>
        <dbReference type="SAM" id="MobiDB-lite"/>
    </source>
</evidence>
<gene>
    <name evidence="2" type="ORF">RUM43_009244</name>
</gene>
<comment type="caution">
    <text evidence="2">The sequence shown here is derived from an EMBL/GenBank/DDBJ whole genome shotgun (WGS) entry which is preliminary data.</text>
</comment>
<dbReference type="EMBL" id="JAWJWE010000038">
    <property type="protein sequence ID" value="KAK6623392.1"/>
    <property type="molecule type" value="Genomic_DNA"/>
</dbReference>
<reference evidence="2 3" key="1">
    <citation type="submission" date="2023-10" db="EMBL/GenBank/DDBJ databases">
        <title>Genomes of two closely related lineages of the louse Polyplax serrata with different host specificities.</title>
        <authorList>
            <person name="Martinu J."/>
            <person name="Tarabai H."/>
            <person name="Stefka J."/>
            <person name="Hypsa V."/>
        </authorList>
    </citation>
    <scope>NUCLEOTIDE SEQUENCE [LARGE SCALE GENOMIC DNA]</scope>
    <source>
        <strain evidence="2">HR10_N</strain>
    </source>
</reference>
<name>A0AAN8PCH4_POLSC</name>
<protein>
    <submittedName>
        <fullName evidence="2">Uncharacterized protein</fullName>
    </submittedName>
</protein>
<proteinExistence type="predicted"/>
<dbReference type="Proteomes" id="UP001372834">
    <property type="component" value="Unassembled WGS sequence"/>
</dbReference>
<evidence type="ECO:0000313" key="3">
    <source>
        <dbReference type="Proteomes" id="UP001372834"/>
    </source>
</evidence>
<dbReference type="AlphaFoldDB" id="A0AAN8PCH4"/>
<sequence length="153" mass="16941">MALLGNQNPKKKKRFGKRNGVGNAFNISGGTRGVFDRIRLKPGMGGGIKKRVQQQAIGIWSQRNNKCALSVGDLQQQQQQEHQKIVQNGVRGFLRGATQLLCQSELYTPPPRHPLPPPPPPLPRLPAPIQKKEKMISNVFQGKAQLNYTIFGA</sequence>